<dbReference type="CDD" id="cd04181">
    <property type="entry name" value="NTP_transferase"/>
    <property type="match status" value="1"/>
</dbReference>
<dbReference type="PROSITE" id="PS00101">
    <property type="entry name" value="HEXAPEP_TRANSFERASES"/>
    <property type="match status" value="1"/>
</dbReference>
<comment type="caution">
    <text evidence="14">The sequence shown here is derived from an EMBL/GenBank/DDBJ whole genome shotgun (WGS) entry which is preliminary data.</text>
</comment>
<protein>
    <submittedName>
        <fullName evidence="14">Mannose-1-phosphate guanyltransferase</fullName>
    </submittedName>
</protein>
<feature type="domain" description="EIF2B subunit epsilon/gamma LbH" evidence="13">
    <location>
        <begin position="250"/>
        <end position="352"/>
    </location>
</feature>
<dbReference type="SUPFAM" id="SSF53738">
    <property type="entry name" value="Phosphoglucomutase, first 3 domains"/>
    <property type="match status" value="3"/>
</dbReference>
<dbReference type="InterPro" id="IPR005845">
    <property type="entry name" value="A-D-PHexomutase_a/b/a-II"/>
</dbReference>
<dbReference type="InterPro" id="IPR005835">
    <property type="entry name" value="NTP_transferase_dom"/>
</dbReference>
<dbReference type="Pfam" id="PF02879">
    <property type="entry name" value="PGM_PMM_II"/>
    <property type="match status" value="1"/>
</dbReference>
<reference evidence="14 15" key="1">
    <citation type="submission" date="2022-04" db="EMBL/GenBank/DDBJ databases">
        <title>Positive selection, recombination, and allopatry shape intraspecific diversity of widespread and dominant cyanobacteria.</title>
        <authorList>
            <person name="Wei J."/>
            <person name="Shu W."/>
            <person name="Hu C."/>
        </authorList>
    </citation>
    <scope>NUCLEOTIDE SEQUENCE [LARGE SCALE GENOMIC DNA]</scope>
    <source>
        <strain evidence="14 15">GB2-A4</strain>
    </source>
</reference>
<dbReference type="EMBL" id="JAMPKM010000001">
    <property type="protein sequence ID" value="MEP0815934.1"/>
    <property type="molecule type" value="Genomic_DNA"/>
</dbReference>
<keyword evidence="7" id="KW-0677">Repeat</keyword>
<feature type="domain" description="Alpha-D-phosphohexomutase alpha/beta/alpha" evidence="12">
    <location>
        <begin position="636"/>
        <end position="744"/>
    </location>
</feature>
<evidence type="ECO:0000256" key="1">
    <source>
        <dbReference type="ARBA" id="ARBA00004514"/>
    </source>
</evidence>
<evidence type="ECO:0000256" key="7">
    <source>
        <dbReference type="ARBA" id="ARBA00022737"/>
    </source>
</evidence>
<dbReference type="InterPro" id="IPR005846">
    <property type="entry name" value="A-D-PHexomutase_a/b/a-III"/>
</dbReference>
<evidence type="ECO:0000256" key="3">
    <source>
        <dbReference type="ARBA" id="ARBA00022490"/>
    </source>
</evidence>
<dbReference type="Proteomes" id="UP001464891">
    <property type="component" value="Unassembled WGS sequence"/>
</dbReference>
<sequence>MRAVLMAGGSGTRLRPLTCDLPKPMVPILNRPIAEHIVNLLKRHRIIEIIATLHYLPDVMRDYFQDGSDFGVQMTYAVEEDQPLGTAGCVKNISELLDQTFLVISGDSITDFDLTAAIEFHKQKRSKATLVLTRVPNPIEFGVVITDEKDRIRRFLEKPSTSEIFSDTVNTGIYILEPEVLGYLPNNQESDFSKDLFPLLLEKDEPMYGYIAEGYWCDVGHLEAYRDAQYDGLQQRVKLDYAYEERSPGIWIGQNTHIDSTAKIEAPVLIGHNCRIGSRVQISAGSVIGDNVTVGADADLKRPIIWNGAIVGEEAHLRACCIGRGTRVDRRAHVLEGAVIGSLSIIGEEAQVSPNVRIWPSKKVESGATLNINLIWGHAAQRNLFGQRGVSGLANVDITPEFAVKLGAAYGSTLKPGAQVTVSRDQRSISRMVSRSLIAGLMSVGVNVQNLEATAIPVARTAVPTLSVRGGIHVRVHPERADHILIEFFDQKGINISKAQEKKIEGAYFKEDFRRALIHEIGNVVYPSQIIDIYSTAFEKHINIEAVRHSSSKVVIDYVYAVSGAVLPQLLGKFGCDAVVLNASLSQNSPTTADREGLLNQLGHVVEALRATFGVQVSANGEQMILVDEAGIPIRGEMLTALMVDMMLTSHPRSTVVVPVHASSAVEQIARRHDGKVIRTKANPTALMEACHTNSHVILGGSGEMGFIFPQLHPGFDAMFCIAKMIELLTLQERSISQIRADLPRVCHRTYTVRCPWTAKGALMRHLVEIHSAENLELVDGVKIFNNQHESWVLILPDAGEPLVHIFANSDDRGWVDEILREYRGRVQDFVDREEGREDSKTESYSLLQM</sequence>
<dbReference type="CDD" id="cd05805">
    <property type="entry name" value="MPG1_transferase"/>
    <property type="match status" value="1"/>
</dbReference>
<keyword evidence="8" id="KW-0648">Protein biosynthesis</keyword>
<evidence type="ECO:0000259" key="10">
    <source>
        <dbReference type="Pfam" id="PF02878"/>
    </source>
</evidence>
<dbReference type="InterPro" id="IPR036900">
    <property type="entry name" value="A-D-PHexomutase_C_sf"/>
</dbReference>
<keyword evidence="15" id="KW-1185">Reference proteome</keyword>
<keyword evidence="5" id="KW-0597">Phosphoprotein</keyword>
<proteinExistence type="inferred from homology"/>
<name>A0ABV0J2D6_9CYAN</name>
<dbReference type="Gene3D" id="2.160.10.10">
    <property type="entry name" value="Hexapeptide repeat proteins"/>
    <property type="match status" value="2"/>
</dbReference>
<comment type="subcellular location">
    <subcellularLocation>
        <location evidence="1">Cytoplasm</location>
        <location evidence="1">Cytosol</location>
    </subcellularLocation>
</comment>
<organism evidence="14 15">
    <name type="scientific">Trichocoleus desertorum GB2-A4</name>
    <dbReference type="NCBI Taxonomy" id="2933944"/>
    <lineage>
        <taxon>Bacteria</taxon>
        <taxon>Bacillati</taxon>
        <taxon>Cyanobacteriota</taxon>
        <taxon>Cyanophyceae</taxon>
        <taxon>Leptolyngbyales</taxon>
        <taxon>Trichocoleusaceae</taxon>
        <taxon>Trichocoleus</taxon>
    </lineage>
</organism>
<dbReference type="InterPro" id="IPR011004">
    <property type="entry name" value="Trimer_LpxA-like_sf"/>
</dbReference>
<evidence type="ECO:0000259" key="11">
    <source>
        <dbReference type="Pfam" id="PF02879"/>
    </source>
</evidence>
<dbReference type="Gene3D" id="3.40.120.10">
    <property type="entry name" value="Alpha-D-Glucose-1,6-Bisphosphate, subunit A, domain 3"/>
    <property type="match status" value="3"/>
</dbReference>
<evidence type="ECO:0000259" key="12">
    <source>
        <dbReference type="Pfam" id="PF02880"/>
    </source>
</evidence>
<dbReference type="InterPro" id="IPR029044">
    <property type="entry name" value="Nucleotide-diphossugar_trans"/>
</dbReference>
<evidence type="ECO:0000259" key="13">
    <source>
        <dbReference type="Pfam" id="PF25084"/>
    </source>
</evidence>
<evidence type="ECO:0000313" key="14">
    <source>
        <dbReference type="EMBL" id="MEP0815934.1"/>
    </source>
</evidence>
<keyword evidence="6" id="KW-0808">Transferase</keyword>
<dbReference type="InterPro" id="IPR016055">
    <property type="entry name" value="A-D-PHexomutase_a/b/a-I/II/III"/>
</dbReference>
<dbReference type="SUPFAM" id="SSF51161">
    <property type="entry name" value="Trimeric LpxA-like enzymes"/>
    <property type="match status" value="1"/>
</dbReference>
<dbReference type="Gene3D" id="3.90.550.10">
    <property type="entry name" value="Spore Coat Polysaccharide Biosynthesis Protein SpsA, Chain A"/>
    <property type="match status" value="1"/>
</dbReference>
<dbReference type="Pfam" id="PF02880">
    <property type="entry name" value="PGM_PMM_III"/>
    <property type="match status" value="1"/>
</dbReference>
<evidence type="ECO:0000256" key="4">
    <source>
        <dbReference type="ARBA" id="ARBA00022540"/>
    </source>
</evidence>
<accession>A0ABV0J2D6</accession>
<keyword evidence="3" id="KW-0963">Cytoplasm</keyword>
<dbReference type="Pfam" id="PF00483">
    <property type="entry name" value="NTP_transferase"/>
    <property type="match status" value="1"/>
</dbReference>
<evidence type="ECO:0000256" key="6">
    <source>
        <dbReference type="ARBA" id="ARBA00022679"/>
    </source>
</evidence>
<comment type="similarity">
    <text evidence="2">Belongs to the phosphohexose mutase family.</text>
</comment>
<dbReference type="Pfam" id="PF25084">
    <property type="entry name" value="LbH_EIF2B"/>
    <property type="match status" value="1"/>
</dbReference>
<evidence type="ECO:0000256" key="5">
    <source>
        <dbReference type="ARBA" id="ARBA00022553"/>
    </source>
</evidence>
<dbReference type="Gene3D" id="3.30.310.50">
    <property type="entry name" value="Alpha-D-phosphohexomutase, C-terminal domain"/>
    <property type="match status" value="1"/>
</dbReference>
<dbReference type="Pfam" id="PF02878">
    <property type="entry name" value="PGM_PMM_I"/>
    <property type="match status" value="1"/>
</dbReference>
<gene>
    <name evidence="14" type="ORF">NC998_02360</name>
</gene>
<evidence type="ECO:0000313" key="15">
    <source>
        <dbReference type="Proteomes" id="UP001464891"/>
    </source>
</evidence>
<dbReference type="RefSeq" id="WP_190431538.1">
    <property type="nucleotide sequence ID" value="NZ_JAMPKM010000001.1"/>
</dbReference>
<keyword evidence="4" id="KW-0396">Initiation factor</keyword>
<evidence type="ECO:0000259" key="9">
    <source>
        <dbReference type="Pfam" id="PF00483"/>
    </source>
</evidence>
<dbReference type="InterPro" id="IPR056764">
    <property type="entry name" value="LbH_EIF2B3/5"/>
</dbReference>
<dbReference type="InterPro" id="IPR050486">
    <property type="entry name" value="Mannose-1P_guanyltransferase"/>
</dbReference>
<feature type="domain" description="Nucleotidyl transferase" evidence="9">
    <location>
        <begin position="3"/>
        <end position="232"/>
    </location>
</feature>
<dbReference type="InterPro" id="IPR005844">
    <property type="entry name" value="A-D-PHexomutase_a/b/a-I"/>
</dbReference>
<dbReference type="InterPro" id="IPR018357">
    <property type="entry name" value="Hexapep_transf_CS"/>
</dbReference>
<dbReference type="SUPFAM" id="SSF53448">
    <property type="entry name" value="Nucleotide-diphospho-sugar transferases"/>
    <property type="match status" value="1"/>
</dbReference>
<dbReference type="SUPFAM" id="SSF55957">
    <property type="entry name" value="Phosphoglucomutase, C-terminal domain"/>
    <property type="match status" value="1"/>
</dbReference>
<evidence type="ECO:0000256" key="8">
    <source>
        <dbReference type="ARBA" id="ARBA00022917"/>
    </source>
</evidence>
<evidence type="ECO:0000256" key="2">
    <source>
        <dbReference type="ARBA" id="ARBA00010231"/>
    </source>
</evidence>
<feature type="domain" description="Alpha-D-phosphohexomutase alpha/beta/alpha" evidence="10">
    <location>
        <begin position="383"/>
        <end position="514"/>
    </location>
</feature>
<feature type="domain" description="Alpha-D-phosphohexomutase alpha/beta/alpha" evidence="11">
    <location>
        <begin position="534"/>
        <end position="631"/>
    </location>
</feature>
<dbReference type="PANTHER" id="PTHR22572">
    <property type="entry name" value="SUGAR-1-PHOSPHATE GUANYL TRANSFERASE"/>
    <property type="match status" value="1"/>
</dbReference>